<organism evidence="1 2">
    <name type="scientific">Gemmata palustris</name>
    <dbReference type="NCBI Taxonomy" id="2822762"/>
    <lineage>
        <taxon>Bacteria</taxon>
        <taxon>Pseudomonadati</taxon>
        <taxon>Planctomycetota</taxon>
        <taxon>Planctomycetia</taxon>
        <taxon>Gemmatales</taxon>
        <taxon>Gemmataceae</taxon>
        <taxon>Gemmata</taxon>
    </lineage>
</organism>
<accession>A0ABS5BNS8</accession>
<proteinExistence type="predicted"/>
<dbReference type="InterPro" id="IPR021508">
    <property type="entry name" value="Gp17-like"/>
</dbReference>
<sequence>MPSPDNALQAGIYARLSGYAPLTAALGGQKVFDHVPAKFPPPYVRIGEDTLSEFDTKTEDGWDCTITIHAWDFEKAGRKSVKSLLSLIFDALHRQELNMTVTGFALVEIRREFHDTFQETAVEGSSDHYYHGVARYRVMLEPVPDVTPVTAGGWFIGFY</sequence>
<evidence type="ECO:0000313" key="2">
    <source>
        <dbReference type="Proteomes" id="UP000676565"/>
    </source>
</evidence>
<dbReference type="Pfam" id="PF11367">
    <property type="entry name" value="Tail_completion_gp17"/>
    <property type="match status" value="1"/>
</dbReference>
<protein>
    <submittedName>
        <fullName evidence="1">DUF3168 domain-containing protein</fullName>
    </submittedName>
</protein>
<dbReference type="Gene3D" id="3.30.2000.30">
    <property type="match status" value="1"/>
</dbReference>
<gene>
    <name evidence="1" type="ORF">J8F10_08885</name>
</gene>
<dbReference type="Proteomes" id="UP000676565">
    <property type="component" value="Unassembled WGS sequence"/>
</dbReference>
<reference evidence="1 2" key="1">
    <citation type="submission" date="2021-04" db="EMBL/GenBank/DDBJ databases">
        <authorList>
            <person name="Ivanova A."/>
        </authorList>
    </citation>
    <scope>NUCLEOTIDE SEQUENCE [LARGE SCALE GENOMIC DNA]</scope>
    <source>
        <strain evidence="1 2">G18</strain>
    </source>
</reference>
<keyword evidence="2" id="KW-1185">Reference proteome</keyword>
<evidence type="ECO:0000313" key="1">
    <source>
        <dbReference type="EMBL" id="MBP3955394.1"/>
    </source>
</evidence>
<comment type="caution">
    <text evidence="1">The sequence shown here is derived from an EMBL/GenBank/DDBJ whole genome shotgun (WGS) entry which is preliminary data.</text>
</comment>
<dbReference type="EMBL" id="JAGKQQ010000001">
    <property type="protein sequence ID" value="MBP3955394.1"/>
    <property type="molecule type" value="Genomic_DNA"/>
</dbReference>
<dbReference type="InterPro" id="IPR053745">
    <property type="entry name" value="Viral_Tail_Comp_sf"/>
</dbReference>
<name>A0ABS5BNS8_9BACT</name>
<dbReference type="RefSeq" id="WP_210653476.1">
    <property type="nucleotide sequence ID" value="NZ_JAGKQQ010000001.1"/>
</dbReference>